<dbReference type="Proteomes" id="UP000017023">
    <property type="component" value="Unassembled WGS sequence"/>
</dbReference>
<protein>
    <submittedName>
        <fullName evidence="1">Uncharacterized protein</fullName>
    </submittedName>
</protein>
<evidence type="ECO:0000313" key="1">
    <source>
        <dbReference type="EMBL" id="ERJ99645.1"/>
    </source>
</evidence>
<dbReference type="AlphaFoldDB" id="U2L5L9"/>
<gene>
    <name evidence="1" type="ORF">HMPREF9145_1075</name>
</gene>
<accession>U2L5L9</accession>
<reference evidence="1 2" key="1">
    <citation type="submission" date="2013-08" db="EMBL/GenBank/DDBJ databases">
        <authorList>
            <person name="Durkin A.S."/>
            <person name="Haft D.R."/>
            <person name="McCorrison J."/>
            <person name="Torralba M."/>
            <person name="Gillis M."/>
            <person name="Haft D.H."/>
            <person name="Methe B."/>
            <person name="Sutton G."/>
            <person name="Nelson K.E."/>
        </authorList>
    </citation>
    <scope>NUCLEOTIDE SEQUENCE [LARGE SCALE GENOMIC DNA]</scope>
    <source>
        <strain evidence="1 2">F0493</strain>
    </source>
</reference>
<comment type="caution">
    <text evidence="1">The sequence shown here is derived from an EMBL/GenBank/DDBJ whole genome shotgun (WGS) entry which is preliminary data.</text>
</comment>
<proteinExistence type="predicted"/>
<name>U2L5L9_9BACT</name>
<dbReference type="EMBL" id="AWGW01000025">
    <property type="protein sequence ID" value="ERJ99645.1"/>
    <property type="molecule type" value="Genomic_DNA"/>
</dbReference>
<evidence type="ECO:0000313" key="2">
    <source>
        <dbReference type="Proteomes" id="UP000017023"/>
    </source>
</evidence>
<sequence length="44" mass="5021">MPIVKAKHIICKSKRGYLLTANTLCKTTLKNKRIIIILHNNSTE</sequence>
<organism evidence="1 2">
    <name type="scientific">Segatella salivae F0493</name>
    <dbReference type="NCBI Taxonomy" id="1395125"/>
    <lineage>
        <taxon>Bacteria</taxon>
        <taxon>Pseudomonadati</taxon>
        <taxon>Bacteroidota</taxon>
        <taxon>Bacteroidia</taxon>
        <taxon>Bacteroidales</taxon>
        <taxon>Prevotellaceae</taxon>
        <taxon>Segatella</taxon>
    </lineage>
</organism>